<evidence type="ECO:0000256" key="4">
    <source>
        <dbReference type="SAM" id="Phobius"/>
    </source>
</evidence>
<feature type="transmembrane region" description="Helical" evidence="4">
    <location>
        <begin position="244"/>
        <end position="262"/>
    </location>
</feature>
<comment type="caution">
    <text evidence="6">The sequence shown here is derived from an EMBL/GenBank/DDBJ whole genome shotgun (WGS) entry which is preliminary data.</text>
</comment>
<dbReference type="EMBL" id="VLKP01000002">
    <property type="protein sequence ID" value="TWI13348.1"/>
    <property type="molecule type" value="Genomic_DNA"/>
</dbReference>
<feature type="transmembrane region" description="Helical" evidence="4">
    <location>
        <begin position="274"/>
        <end position="296"/>
    </location>
</feature>
<dbReference type="AlphaFoldDB" id="A0A562M0N6"/>
<dbReference type="InterPro" id="IPR000160">
    <property type="entry name" value="GGDEF_dom"/>
</dbReference>
<comment type="catalytic activity">
    <reaction evidence="3">
        <text>2 GTP = 3',3'-c-di-GMP + 2 diphosphate</text>
        <dbReference type="Rhea" id="RHEA:24898"/>
        <dbReference type="ChEBI" id="CHEBI:33019"/>
        <dbReference type="ChEBI" id="CHEBI:37565"/>
        <dbReference type="ChEBI" id="CHEBI:58805"/>
        <dbReference type="EC" id="2.7.7.65"/>
    </reaction>
</comment>
<comment type="cofactor">
    <cofactor evidence="1">
        <name>Mg(2+)</name>
        <dbReference type="ChEBI" id="CHEBI:18420"/>
    </cofactor>
</comment>
<feature type="transmembrane region" description="Helical" evidence="4">
    <location>
        <begin position="66"/>
        <end position="84"/>
    </location>
</feature>
<dbReference type="InterPro" id="IPR043128">
    <property type="entry name" value="Rev_trsase/Diguanyl_cyclase"/>
</dbReference>
<keyword evidence="4" id="KW-0812">Transmembrane</keyword>
<feature type="transmembrane region" description="Helical" evidence="4">
    <location>
        <begin position="171"/>
        <end position="191"/>
    </location>
</feature>
<dbReference type="PANTHER" id="PTHR45138:SF9">
    <property type="entry name" value="DIGUANYLATE CYCLASE DGCM-RELATED"/>
    <property type="match status" value="1"/>
</dbReference>
<dbReference type="FunFam" id="3.30.70.270:FF:000001">
    <property type="entry name" value="Diguanylate cyclase domain protein"/>
    <property type="match status" value="1"/>
</dbReference>
<dbReference type="SUPFAM" id="SSF55073">
    <property type="entry name" value="Nucleotide cyclase"/>
    <property type="match status" value="1"/>
</dbReference>
<dbReference type="NCBIfam" id="TIGR00254">
    <property type="entry name" value="GGDEF"/>
    <property type="match status" value="1"/>
</dbReference>
<dbReference type="Proteomes" id="UP000316471">
    <property type="component" value="Unassembled WGS sequence"/>
</dbReference>
<evidence type="ECO:0000256" key="1">
    <source>
        <dbReference type="ARBA" id="ARBA00001946"/>
    </source>
</evidence>
<name>A0A562M0N6_9GAMM</name>
<feature type="transmembrane region" description="Helical" evidence="4">
    <location>
        <begin position="96"/>
        <end position="114"/>
    </location>
</feature>
<dbReference type="InterPro" id="IPR050469">
    <property type="entry name" value="Diguanylate_Cyclase"/>
</dbReference>
<keyword evidence="7" id="KW-1185">Reference proteome</keyword>
<gene>
    <name evidence="6" type="ORF">IP93_00510</name>
</gene>
<dbReference type="GO" id="GO:1902201">
    <property type="term" value="P:negative regulation of bacterial-type flagellum-dependent cell motility"/>
    <property type="evidence" value="ECO:0007669"/>
    <property type="project" value="TreeGrafter"/>
</dbReference>
<feature type="domain" description="GGDEF" evidence="5">
    <location>
        <begin position="343"/>
        <end position="471"/>
    </location>
</feature>
<dbReference type="CDD" id="cd01949">
    <property type="entry name" value="GGDEF"/>
    <property type="match status" value="1"/>
</dbReference>
<sequence>MAYHLRPMNPSPRKPLPATAGIPSLSEPWGRTFVRRAGVGLMLAAAVVLLGWQFDVVALRTVLPGANSMKPVAALAFMLAGLALLNRRSVVPVPGLCRLVSAVVGMIGVTSLLADASDLSLPSDYWYPDPEALAIGRIAGRMSELTAIGFALLGLLGVLPDRSPWWRVQQVVALLVLAIAMFALASFGFQGGLRSERSDVTPVAIHTALLFLLAGLGWLASLPPKGLMRVVHAPSLGGLVARRLLLPALLLPSLLGLFARVAGDWLAWTQATVVSALALLSAGALAGLIWWVALLLDRLERERANVVALRDESHTDALTGLPNRRAFDGAIAGLVQGRRHADRSFALLMLDLDRFKDYNDTYGHLAGDEVLRQTAQLLSSALRPGDVPARYGGEEFAVLLPDTEAAEAVRVAERIVQYFRVWSWPGRAVTVSIGTAAAGREEAADALVGRADAALYAAKAAGRDRVMKAAAPLK</sequence>
<dbReference type="SMART" id="SM00267">
    <property type="entry name" value="GGDEF"/>
    <property type="match status" value="1"/>
</dbReference>
<dbReference type="GO" id="GO:0005886">
    <property type="term" value="C:plasma membrane"/>
    <property type="evidence" value="ECO:0007669"/>
    <property type="project" value="TreeGrafter"/>
</dbReference>
<dbReference type="Pfam" id="PF00990">
    <property type="entry name" value="GGDEF"/>
    <property type="match status" value="1"/>
</dbReference>
<evidence type="ECO:0000313" key="7">
    <source>
        <dbReference type="Proteomes" id="UP000316471"/>
    </source>
</evidence>
<dbReference type="PANTHER" id="PTHR45138">
    <property type="entry name" value="REGULATORY COMPONENTS OF SENSORY TRANSDUCTION SYSTEM"/>
    <property type="match status" value="1"/>
</dbReference>
<dbReference type="InterPro" id="IPR029787">
    <property type="entry name" value="Nucleotide_cyclase"/>
</dbReference>
<organism evidence="6 7">
    <name type="scientific">Aerolutibacter ruishenii</name>
    <dbReference type="NCBI Taxonomy" id="686800"/>
    <lineage>
        <taxon>Bacteria</taxon>
        <taxon>Pseudomonadati</taxon>
        <taxon>Pseudomonadota</taxon>
        <taxon>Gammaproteobacteria</taxon>
        <taxon>Lysobacterales</taxon>
        <taxon>Lysobacteraceae</taxon>
        <taxon>Aerolutibacter</taxon>
    </lineage>
</organism>
<proteinExistence type="predicted"/>
<feature type="transmembrane region" description="Helical" evidence="4">
    <location>
        <begin position="203"/>
        <end position="223"/>
    </location>
</feature>
<dbReference type="EC" id="2.7.7.65" evidence="2"/>
<feature type="transmembrane region" description="Helical" evidence="4">
    <location>
        <begin position="33"/>
        <end position="54"/>
    </location>
</feature>
<dbReference type="GO" id="GO:0043709">
    <property type="term" value="P:cell adhesion involved in single-species biofilm formation"/>
    <property type="evidence" value="ECO:0007669"/>
    <property type="project" value="TreeGrafter"/>
</dbReference>
<evidence type="ECO:0000256" key="3">
    <source>
        <dbReference type="ARBA" id="ARBA00034247"/>
    </source>
</evidence>
<evidence type="ECO:0000259" key="5">
    <source>
        <dbReference type="PROSITE" id="PS50887"/>
    </source>
</evidence>
<accession>A0A562M0N6</accession>
<evidence type="ECO:0000313" key="6">
    <source>
        <dbReference type="EMBL" id="TWI13348.1"/>
    </source>
</evidence>
<protein>
    <recommendedName>
        <fullName evidence="2">diguanylate cyclase</fullName>
        <ecNumber evidence="2">2.7.7.65</ecNumber>
    </recommendedName>
</protein>
<dbReference type="PROSITE" id="PS50887">
    <property type="entry name" value="GGDEF"/>
    <property type="match status" value="1"/>
</dbReference>
<reference evidence="6 7" key="1">
    <citation type="journal article" date="2015" name="Stand. Genomic Sci.">
        <title>Genomic Encyclopedia of Bacterial and Archaeal Type Strains, Phase III: the genomes of soil and plant-associated and newly described type strains.</title>
        <authorList>
            <person name="Whitman W.B."/>
            <person name="Woyke T."/>
            <person name="Klenk H.P."/>
            <person name="Zhou Y."/>
            <person name="Lilburn T.G."/>
            <person name="Beck B.J."/>
            <person name="De Vos P."/>
            <person name="Vandamme P."/>
            <person name="Eisen J.A."/>
            <person name="Garrity G."/>
            <person name="Hugenholtz P."/>
            <person name="Kyrpides N.C."/>
        </authorList>
    </citation>
    <scope>NUCLEOTIDE SEQUENCE [LARGE SCALE GENOMIC DNA]</scope>
    <source>
        <strain evidence="6 7">CGMCC 1.10136</strain>
    </source>
</reference>
<evidence type="ECO:0000256" key="2">
    <source>
        <dbReference type="ARBA" id="ARBA00012528"/>
    </source>
</evidence>
<dbReference type="GO" id="GO:0052621">
    <property type="term" value="F:diguanylate cyclase activity"/>
    <property type="evidence" value="ECO:0007669"/>
    <property type="project" value="UniProtKB-EC"/>
</dbReference>
<keyword evidence="4" id="KW-1133">Transmembrane helix</keyword>
<feature type="transmembrane region" description="Helical" evidence="4">
    <location>
        <begin position="134"/>
        <end position="159"/>
    </location>
</feature>
<keyword evidence="4" id="KW-0472">Membrane</keyword>
<dbReference type="Gene3D" id="3.30.70.270">
    <property type="match status" value="1"/>
</dbReference>